<dbReference type="PROSITE" id="PS00070">
    <property type="entry name" value="ALDEHYDE_DEHYDR_CYS"/>
    <property type="match status" value="1"/>
</dbReference>
<dbReference type="InterPro" id="IPR016162">
    <property type="entry name" value="Ald_DH_N"/>
</dbReference>
<dbReference type="EMBL" id="JANBTX010000051">
    <property type="protein sequence ID" value="KAJ2688248.1"/>
    <property type="molecule type" value="Genomic_DNA"/>
</dbReference>
<keyword evidence="2 4" id="KW-0560">Oxidoreductase</keyword>
<dbReference type="InterPro" id="IPR012394">
    <property type="entry name" value="Aldehyde_DH_NAD(P)"/>
</dbReference>
<dbReference type="PIRSF" id="PIRSF036492">
    <property type="entry name" value="ALDH"/>
    <property type="match status" value="1"/>
</dbReference>
<dbReference type="OrthoDB" id="440325at2759"/>
<evidence type="ECO:0000256" key="7">
    <source>
        <dbReference type="RuleBase" id="RU003345"/>
    </source>
</evidence>
<comment type="similarity">
    <text evidence="1 4 7">Belongs to the aldehyde dehydrogenase family.</text>
</comment>
<reference evidence="9" key="1">
    <citation type="submission" date="2022-07" db="EMBL/GenBank/DDBJ databases">
        <title>Phylogenomic reconstructions and comparative analyses of Kickxellomycotina fungi.</title>
        <authorList>
            <person name="Reynolds N.K."/>
            <person name="Stajich J.E."/>
            <person name="Barry K."/>
            <person name="Grigoriev I.V."/>
            <person name="Crous P."/>
            <person name="Smith M.E."/>
        </authorList>
    </citation>
    <scope>NUCLEOTIDE SEQUENCE</scope>
    <source>
        <strain evidence="9">CBS 109367</strain>
    </source>
</reference>
<comment type="caution">
    <text evidence="9">The sequence shown here is derived from an EMBL/GenBank/DDBJ whole genome shotgun (WGS) entry which is preliminary data.</text>
</comment>
<dbReference type="GO" id="GO:0006081">
    <property type="term" value="P:aldehyde metabolic process"/>
    <property type="evidence" value="ECO:0007669"/>
    <property type="project" value="InterPro"/>
</dbReference>
<evidence type="ECO:0000313" key="10">
    <source>
        <dbReference type="Proteomes" id="UP001151516"/>
    </source>
</evidence>
<keyword evidence="10" id="KW-1185">Reference proteome</keyword>
<gene>
    <name evidence="9" type="ORF">IWW39_002374</name>
</gene>
<evidence type="ECO:0000256" key="1">
    <source>
        <dbReference type="ARBA" id="ARBA00009986"/>
    </source>
</evidence>
<dbReference type="FunFam" id="3.40.605.10:FF:000004">
    <property type="entry name" value="Aldehyde dehydrogenase"/>
    <property type="match status" value="1"/>
</dbReference>
<dbReference type="Pfam" id="PF00171">
    <property type="entry name" value="Aldedh"/>
    <property type="match status" value="1"/>
</dbReference>
<dbReference type="CDD" id="cd07087">
    <property type="entry name" value="ALDH_F3-13-14_CALDH-like"/>
    <property type="match status" value="1"/>
</dbReference>
<name>A0A9W8GKM4_9FUNG</name>
<feature type="active site" evidence="5 6">
    <location>
        <position position="234"/>
    </location>
</feature>
<dbReference type="PROSITE" id="PS00687">
    <property type="entry name" value="ALDEHYDE_DEHYDR_GLU"/>
    <property type="match status" value="1"/>
</dbReference>
<accession>A0A9W8GKM4</accession>
<protein>
    <recommendedName>
        <fullName evidence="4">Aldehyde dehydrogenase</fullName>
    </recommendedName>
</protein>
<dbReference type="SUPFAM" id="SSF53720">
    <property type="entry name" value="ALDH-like"/>
    <property type="match status" value="1"/>
</dbReference>
<keyword evidence="3" id="KW-0520">NAD</keyword>
<dbReference type="PANTHER" id="PTHR43570:SF16">
    <property type="entry name" value="ALDEHYDE DEHYDROGENASE TYPE III, ISOFORM Q"/>
    <property type="match status" value="1"/>
</dbReference>
<evidence type="ECO:0000313" key="9">
    <source>
        <dbReference type="EMBL" id="KAJ2688248.1"/>
    </source>
</evidence>
<proteinExistence type="inferred from homology"/>
<evidence type="ECO:0000256" key="4">
    <source>
        <dbReference type="PIRNR" id="PIRNR036492"/>
    </source>
</evidence>
<dbReference type="InterPro" id="IPR016160">
    <property type="entry name" value="Ald_DH_CS_CYS"/>
</dbReference>
<evidence type="ECO:0000256" key="2">
    <source>
        <dbReference type="ARBA" id="ARBA00023002"/>
    </source>
</evidence>
<dbReference type="GO" id="GO:0005737">
    <property type="term" value="C:cytoplasm"/>
    <property type="evidence" value="ECO:0007669"/>
    <property type="project" value="TreeGrafter"/>
</dbReference>
<dbReference type="InterPro" id="IPR029510">
    <property type="entry name" value="Ald_DH_CS_GLU"/>
</dbReference>
<dbReference type="GO" id="GO:0004029">
    <property type="term" value="F:aldehyde dehydrogenase (NAD+) activity"/>
    <property type="evidence" value="ECO:0007669"/>
    <property type="project" value="TreeGrafter"/>
</dbReference>
<evidence type="ECO:0000256" key="5">
    <source>
        <dbReference type="PIRSR" id="PIRSR036492-1"/>
    </source>
</evidence>
<dbReference type="InterPro" id="IPR015590">
    <property type="entry name" value="Aldehyde_DH_dom"/>
</dbReference>
<sequence length="539" mass="59495">MDKEHTLVSGELDKSELRYTPVEAISGTVSALRESFARGTMRDISFRKQQLRALLKGLREDKKALLDALYHDLHKSHAESLYAEYDSVEYEIGQYLDNLDKWVKPSHNPLASVQPALLLSKSEVRKEPLGVVVIIGAWNYPLRLVMLPTIGAIAAGNTVVLKPSELAPHTAQALQNMITRCMDSSVIRVVQGGVKESTELLKEKFDHYFYTGSGSVGRIVARAAADNLAGVTLELGGKSPAIVHADVSDLVPTAFRIMWSKLANSGQTCVATDYLLIHRSIKDKLVPLLVEAVAGMYGKSPKESPDYGRIINARHWNRLMDALNATEGTQIAVTDDLPDEGDLYFPPTIVDGVRPGDSLMKDELFGPILPIITYDTLEEAISLVNSRDQPLALYVFAKSDSAEAVVTRTRSGSATVNDTMFILASMSNPFGGVGPSGVGRYQGKHTLDTFSHHRHVMKRPIWFPTPGVDTIRGPPFAGKENSWKLDLSRQMVYPSLWSLRDSVLGKLVTLIPFWRSLVIIPGFVRALVQSKPVVRRRKD</sequence>
<dbReference type="Proteomes" id="UP001151516">
    <property type="component" value="Unassembled WGS sequence"/>
</dbReference>
<dbReference type="Gene3D" id="3.40.309.10">
    <property type="entry name" value="Aldehyde Dehydrogenase, Chain A, domain 2"/>
    <property type="match status" value="1"/>
</dbReference>
<evidence type="ECO:0000256" key="3">
    <source>
        <dbReference type="ARBA" id="ARBA00023027"/>
    </source>
</evidence>
<evidence type="ECO:0000259" key="8">
    <source>
        <dbReference type="Pfam" id="PF00171"/>
    </source>
</evidence>
<evidence type="ECO:0000256" key="6">
    <source>
        <dbReference type="PROSITE-ProRule" id="PRU10007"/>
    </source>
</evidence>
<dbReference type="Gene3D" id="3.40.605.10">
    <property type="entry name" value="Aldehyde Dehydrogenase, Chain A, domain 1"/>
    <property type="match status" value="1"/>
</dbReference>
<organism evidence="9 10">
    <name type="scientific">Coemansia spiralis</name>
    <dbReference type="NCBI Taxonomy" id="417178"/>
    <lineage>
        <taxon>Eukaryota</taxon>
        <taxon>Fungi</taxon>
        <taxon>Fungi incertae sedis</taxon>
        <taxon>Zoopagomycota</taxon>
        <taxon>Kickxellomycotina</taxon>
        <taxon>Kickxellomycetes</taxon>
        <taxon>Kickxellales</taxon>
        <taxon>Kickxellaceae</taxon>
        <taxon>Coemansia</taxon>
    </lineage>
</organism>
<dbReference type="InterPro" id="IPR016163">
    <property type="entry name" value="Ald_DH_C"/>
</dbReference>
<dbReference type="FunFam" id="3.40.309.10:FF:000003">
    <property type="entry name" value="Aldehyde dehydrogenase"/>
    <property type="match status" value="1"/>
</dbReference>
<feature type="domain" description="Aldehyde dehydrogenase" evidence="8">
    <location>
        <begin position="29"/>
        <end position="456"/>
    </location>
</feature>
<feature type="active site" evidence="5">
    <location>
        <position position="269"/>
    </location>
</feature>
<dbReference type="PANTHER" id="PTHR43570">
    <property type="entry name" value="ALDEHYDE DEHYDROGENASE"/>
    <property type="match status" value="1"/>
</dbReference>
<dbReference type="AlphaFoldDB" id="A0A9W8GKM4"/>
<dbReference type="InterPro" id="IPR016161">
    <property type="entry name" value="Ald_DH/histidinol_DH"/>
</dbReference>